<name>A0A0D2CPK3_9EURO</name>
<proteinExistence type="predicted"/>
<dbReference type="AlphaFoldDB" id="A0A0D2CPK3"/>
<accession>A0A0D2CPK3</accession>
<reference evidence="2 3" key="1">
    <citation type="submission" date="2015-01" db="EMBL/GenBank/DDBJ databases">
        <title>The Genome Sequence of Exophiala xenobiotica CBS118157.</title>
        <authorList>
            <consortium name="The Broad Institute Genomics Platform"/>
            <person name="Cuomo C."/>
            <person name="de Hoog S."/>
            <person name="Gorbushina A."/>
            <person name="Stielow B."/>
            <person name="Teixiera M."/>
            <person name="Abouelleil A."/>
            <person name="Chapman S.B."/>
            <person name="Priest M."/>
            <person name="Young S.K."/>
            <person name="Wortman J."/>
            <person name="Nusbaum C."/>
            <person name="Birren B."/>
        </authorList>
    </citation>
    <scope>NUCLEOTIDE SEQUENCE [LARGE SCALE GENOMIC DNA]</scope>
    <source>
        <strain evidence="2 3">CBS 118157</strain>
    </source>
</reference>
<protein>
    <submittedName>
        <fullName evidence="2">Uncharacterized protein</fullName>
    </submittedName>
</protein>
<dbReference type="STRING" id="348802.A0A0D2CPK3"/>
<sequence>MPQAHGFNVTLVSVDNEDYVEYGNQTVGGSASRSRVVSSKVLARDGERFYVKIRYASVYAPRYELRSNFNNSSIGGPNGNVAKENQRANSNELPYKFALKVYVNGEEEQECSRILSPDLQEVVMKGRYKILSKGTGQRAIDVSVQPWIFTDRGIETLLSRLDLSPDSHIPESPIDREVDEIADALENLTPAKRSRPGGQVEVKIYRLIDLGVGIYEGGYRRNKDQDTEDRNADGTLAITTDRKSQSFKRLHMHSYEPYDDKEEFYAKFVLQAMDLPKLINLGLCTPDGKPTQQRLQAQMPLAIMPSSSTCQSSPMKRVKTSSHGSDSEDGDDKMDDSSDSDSSADEGTSSDDDAHRPHKRRGAIMHSETMQAKATPGTARKIGWKPEKPSLTYDGEVNESKEKWLQIVRANGEDGFQMVKANTGDTEASYEPGQLLLGDANGNETGDGKETLELVKVDHSTVEDMGEDKVEW</sequence>
<dbReference type="HOGENOM" id="CLU_035335_0_0_1"/>
<evidence type="ECO:0000256" key="1">
    <source>
        <dbReference type="SAM" id="MobiDB-lite"/>
    </source>
</evidence>
<feature type="region of interest" description="Disordered" evidence="1">
    <location>
        <begin position="305"/>
        <end position="395"/>
    </location>
</feature>
<organism evidence="2 3">
    <name type="scientific">Exophiala xenobiotica</name>
    <dbReference type="NCBI Taxonomy" id="348802"/>
    <lineage>
        <taxon>Eukaryota</taxon>
        <taxon>Fungi</taxon>
        <taxon>Dikarya</taxon>
        <taxon>Ascomycota</taxon>
        <taxon>Pezizomycotina</taxon>
        <taxon>Eurotiomycetes</taxon>
        <taxon>Chaetothyriomycetidae</taxon>
        <taxon>Chaetothyriales</taxon>
        <taxon>Herpotrichiellaceae</taxon>
        <taxon>Exophiala</taxon>
    </lineage>
</organism>
<dbReference type="OrthoDB" id="4144012at2759"/>
<dbReference type="GeneID" id="25332475"/>
<evidence type="ECO:0000313" key="3">
    <source>
        <dbReference type="Proteomes" id="UP000054342"/>
    </source>
</evidence>
<evidence type="ECO:0000313" key="2">
    <source>
        <dbReference type="EMBL" id="KIW51892.1"/>
    </source>
</evidence>
<feature type="compositionally biased region" description="Polar residues" evidence="1">
    <location>
        <begin position="305"/>
        <end position="314"/>
    </location>
</feature>
<dbReference type="Proteomes" id="UP000054342">
    <property type="component" value="Unassembled WGS sequence"/>
</dbReference>
<feature type="compositionally biased region" description="Acidic residues" evidence="1">
    <location>
        <begin position="327"/>
        <end position="351"/>
    </location>
</feature>
<gene>
    <name evidence="2" type="ORF">PV05_10567</name>
</gene>
<dbReference type="EMBL" id="KN847322">
    <property type="protein sequence ID" value="KIW51892.1"/>
    <property type="molecule type" value="Genomic_DNA"/>
</dbReference>
<dbReference type="RefSeq" id="XP_013312476.1">
    <property type="nucleotide sequence ID" value="XM_013457022.1"/>
</dbReference>
<keyword evidence="3" id="KW-1185">Reference proteome</keyword>